<dbReference type="InterPro" id="IPR041682">
    <property type="entry name" value="AAA_14"/>
</dbReference>
<dbReference type="Pfam" id="PF13173">
    <property type="entry name" value="AAA_14"/>
    <property type="match status" value="1"/>
</dbReference>
<organism evidence="3 4">
    <name type="scientific">Candidatus Magnetoglobus multicellularis str. Araruama</name>
    <dbReference type="NCBI Taxonomy" id="890399"/>
    <lineage>
        <taxon>Bacteria</taxon>
        <taxon>Pseudomonadati</taxon>
        <taxon>Thermodesulfobacteriota</taxon>
        <taxon>Desulfobacteria</taxon>
        <taxon>Desulfobacterales</taxon>
        <taxon>Desulfobacteraceae</taxon>
        <taxon>Candidatus Magnetoglobus</taxon>
    </lineage>
</organism>
<dbReference type="PANTHER" id="PTHR33295:SF8">
    <property type="entry name" value="AAA+ ATPASE DOMAIN-CONTAINING PROTEIN"/>
    <property type="match status" value="1"/>
</dbReference>
<accession>A0A1V1P1D6</accession>
<dbReference type="Proteomes" id="UP000189670">
    <property type="component" value="Unassembled WGS sequence"/>
</dbReference>
<feature type="domain" description="DUF4143" evidence="2">
    <location>
        <begin position="116"/>
        <end position="266"/>
    </location>
</feature>
<reference evidence="4" key="1">
    <citation type="submission" date="2012-11" db="EMBL/GenBank/DDBJ databases">
        <authorList>
            <person name="Lucero-Rivera Y.E."/>
            <person name="Tovar-Ramirez D."/>
        </authorList>
    </citation>
    <scope>NUCLEOTIDE SEQUENCE [LARGE SCALE GENOMIC DNA]</scope>
    <source>
        <strain evidence="4">Araruama</strain>
    </source>
</reference>
<evidence type="ECO:0000259" key="2">
    <source>
        <dbReference type="Pfam" id="PF13635"/>
    </source>
</evidence>
<evidence type="ECO:0000313" key="3">
    <source>
        <dbReference type="EMBL" id="ETR68604.1"/>
    </source>
</evidence>
<dbReference type="AlphaFoldDB" id="A0A1V1P1D6"/>
<dbReference type="Pfam" id="PF13635">
    <property type="entry name" value="DUF4143"/>
    <property type="match status" value="1"/>
</dbReference>
<dbReference type="InterPro" id="IPR025420">
    <property type="entry name" value="DUF4143"/>
</dbReference>
<feature type="domain" description="AAA" evidence="1">
    <location>
        <begin position="2"/>
        <end position="56"/>
    </location>
</feature>
<gene>
    <name evidence="3" type="ORF">OMM_10354</name>
</gene>
<comment type="caution">
    <text evidence="3">The sequence shown here is derived from an EMBL/GenBank/DDBJ whole genome shotgun (WGS) entry which is preliminary data.</text>
</comment>
<evidence type="ECO:0000259" key="1">
    <source>
        <dbReference type="Pfam" id="PF13173"/>
    </source>
</evidence>
<dbReference type="EMBL" id="ATBP01000894">
    <property type="protein sequence ID" value="ETR68604.1"/>
    <property type="molecule type" value="Genomic_DNA"/>
</dbReference>
<name>A0A1V1P1D6_9BACT</name>
<protein>
    <submittedName>
        <fullName evidence="3">ATPase</fullName>
    </submittedName>
</protein>
<evidence type="ECO:0000313" key="4">
    <source>
        <dbReference type="Proteomes" id="UP000189670"/>
    </source>
</evidence>
<proteinExistence type="predicted"/>
<sequence>MIPQWERFVRRVMDSENTQIYISGSSAKMLSSEIATSMRGRSIETVIYPFSFKEILTFNSITPPQRLTEIDKHIRALMENQLNQYLSVGGFPEAQNLNLADRHVLLQSYVNTVIFRDIIERHGITNIVVLKQLIKHLIRNFAGPFTVNKFFNHLKSNGIKISKTTIHEYLSYIADTFLIQTITIYSQSERRKMVNPSKSYIIDMGLADAFLMLKESNIGRHLENCIFIELCRRKAQIEYFLSRSGYEVDFIVTYNDKTMEAIQVSADISTKKTFERECRSLHEVKSVLDDIKLILITLSEENIIQYQGSTIFIVPAWKWLLQI</sequence>
<dbReference type="PANTHER" id="PTHR33295">
    <property type="entry name" value="ATPASE"/>
    <property type="match status" value="1"/>
</dbReference>